<proteinExistence type="predicted"/>
<reference evidence="2 3" key="1">
    <citation type="submission" date="2016-11" db="EMBL/GenBank/DDBJ databases">
        <title>The macronuclear genome of Stentor coeruleus: a giant cell with tiny introns.</title>
        <authorList>
            <person name="Slabodnick M."/>
            <person name="Ruby J.G."/>
            <person name="Reiff S.B."/>
            <person name="Swart E.C."/>
            <person name="Gosai S."/>
            <person name="Prabakaran S."/>
            <person name="Witkowska E."/>
            <person name="Larue G.E."/>
            <person name="Fisher S."/>
            <person name="Freeman R.M."/>
            <person name="Gunawardena J."/>
            <person name="Chu W."/>
            <person name="Stover N.A."/>
            <person name="Gregory B.D."/>
            <person name="Nowacki M."/>
            <person name="Derisi J."/>
            <person name="Roy S.W."/>
            <person name="Marshall W.F."/>
            <person name="Sood P."/>
        </authorList>
    </citation>
    <scope>NUCLEOTIDE SEQUENCE [LARGE SCALE GENOMIC DNA]</scope>
    <source>
        <strain evidence="2">WM001</strain>
    </source>
</reference>
<feature type="transmembrane region" description="Helical" evidence="1">
    <location>
        <begin position="354"/>
        <end position="374"/>
    </location>
</feature>
<feature type="transmembrane region" description="Helical" evidence="1">
    <location>
        <begin position="482"/>
        <end position="503"/>
    </location>
</feature>
<dbReference type="InterPro" id="IPR045122">
    <property type="entry name" value="Csc1-like"/>
</dbReference>
<evidence type="ECO:0000313" key="2">
    <source>
        <dbReference type="EMBL" id="OMJ91385.1"/>
    </source>
</evidence>
<name>A0A1R2CQW7_9CILI</name>
<dbReference type="Proteomes" id="UP000187209">
    <property type="component" value="Unassembled WGS sequence"/>
</dbReference>
<feature type="transmembrane region" description="Helical" evidence="1">
    <location>
        <begin position="648"/>
        <end position="665"/>
    </location>
</feature>
<feature type="transmembrane region" description="Helical" evidence="1">
    <location>
        <begin position="79"/>
        <end position="100"/>
    </location>
</feature>
<comment type="caution">
    <text evidence="2">The sequence shown here is derived from an EMBL/GenBank/DDBJ whole genome shotgun (WGS) entry which is preliminary data.</text>
</comment>
<organism evidence="2 3">
    <name type="scientific">Stentor coeruleus</name>
    <dbReference type="NCBI Taxonomy" id="5963"/>
    <lineage>
        <taxon>Eukaryota</taxon>
        <taxon>Sar</taxon>
        <taxon>Alveolata</taxon>
        <taxon>Ciliophora</taxon>
        <taxon>Postciliodesmatophora</taxon>
        <taxon>Heterotrichea</taxon>
        <taxon>Heterotrichida</taxon>
        <taxon>Stentoridae</taxon>
        <taxon>Stentor</taxon>
    </lineage>
</organism>
<accession>A0A1R2CQW7</accession>
<feature type="transmembrane region" description="Helical" evidence="1">
    <location>
        <begin position="607"/>
        <end position="627"/>
    </location>
</feature>
<dbReference type="PANTHER" id="PTHR13018">
    <property type="entry name" value="PROBABLE MEMBRANE PROTEIN DUF221-RELATED"/>
    <property type="match status" value="1"/>
</dbReference>
<feature type="transmembrane region" description="Helical" evidence="1">
    <location>
        <begin position="700"/>
        <end position="719"/>
    </location>
</feature>
<gene>
    <name evidence="2" type="ORF">SteCoe_6065</name>
</gene>
<evidence type="ECO:0000313" key="3">
    <source>
        <dbReference type="Proteomes" id="UP000187209"/>
    </source>
</evidence>
<feature type="transmembrane region" description="Helical" evidence="1">
    <location>
        <begin position="533"/>
        <end position="555"/>
    </location>
</feature>
<keyword evidence="3" id="KW-1185">Reference proteome</keyword>
<protein>
    <submittedName>
        <fullName evidence="2">Uncharacterized protein</fullName>
    </submittedName>
</protein>
<dbReference type="OrthoDB" id="297739at2759"/>
<dbReference type="GO" id="GO:0005886">
    <property type="term" value="C:plasma membrane"/>
    <property type="evidence" value="ECO:0007669"/>
    <property type="project" value="TreeGrafter"/>
</dbReference>
<sequence>MDLLQVQRQPELVTGDSCSEVITFRTIAGKVEEANIIRAVLHRNQTSLRIIDKGGDYKFYPICKTSGQKLGKHGIGLELYFFFMKMFGVLFSLLTLIAGFEIYSNYIGEGFASTYQNQRYTYFTLANQDGVSMYEVDLQKALKDMKVSQKNLEILWPVDISTSILFLLFILMYAWLSHRIVERSETFHLKVSDFSLEVEGFPPFINKEQVLEYFAPYGEVAEVYLSRIYKGKLNSYKKIFEIAYNQELVRRENFDSEITKSNEIAEKILNSTETLNEAHDELMVDKVFVIFESVESKTNFIKEHKEEHKKKSNKSNHERRKTNFRLKIKDAPDPSDILWENLEYRNFERMRTRIPLLIVTAMIIIISFIMIFGIKAYYKSIPTAKSCRDLNISGSVDLSKAKEAYKTYDEISCYCKQMPIQTLIIDSDMIDFCASYIKSFTVSASINTSVSAVIVSVNVLIKIIINSFSKYQRFKYETQRKNYVLITMTIFMFFNTALTTLLANSSISFGINTIRGNYDDLTREWYDDVGNTITVTIIVSIFSPHAFNLVFFYPLSWCKRKLFYRCFKSQYKLNLFFRGPNFDISDSLSHILAVILTSFMYSSGIPFLNFLCSLTLLLTYWANKILLLRYYKTPPAYSFNINSNIIKFMPFAVIFHCAFAIYAYGSSEIFPTCYTKSESSLFVIPYHTNFQERITTKAGIANLIVIGLSFLLIIVLRRFDSIFLRNHKKNKVHEITQVPNDNFTKLKFESKFKGITSYSIYENPDYSPLICALDSVAHRKKEIERKSFRKANDHSDDEYLPLEKDAKRVNNKIVVSDIDY</sequence>
<dbReference type="GO" id="GO:0005227">
    <property type="term" value="F:calcium-activated cation channel activity"/>
    <property type="evidence" value="ECO:0007669"/>
    <property type="project" value="InterPro"/>
</dbReference>
<dbReference type="EMBL" id="MPUH01000082">
    <property type="protein sequence ID" value="OMJ91385.1"/>
    <property type="molecule type" value="Genomic_DNA"/>
</dbReference>
<keyword evidence="1" id="KW-0472">Membrane</keyword>
<keyword evidence="1" id="KW-1133">Transmembrane helix</keyword>
<evidence type="ECO:0000256" key="1">
    <source>
        <dbReference type="SAM" id="Phobius"/>
    </source>
</evidence>
<dbReference type="PANTHER" id="PTHR13018:SF5">
    <property type="entry name" value="RE44586P"/>
    <property type="match status" value="1"/>
</dbReference>
<feature type="transmembrane region" description="Helical" evidence="1">
    <location>
        <begin position="575"/>
        <end position="601"/>
    </location>
</feature>
<feature type="transmembrane region" description="Helical" evidence="1">
    <location>
        <begin position="440"/>
        <end position="461"/>
    </location>
</feature>
<feature type="transmembrane region" description="Helical" evidence="1">
    <location>
        <begin position="154"/>
        <end position="176"/>
    </location>
</feature>
<dbReference type="AlphaFoldDB" id="A0A1R2CQW7"/>
<keyword evidence="1" id="KW-0812">Transmembrane</keyword>